<dbReference type="InterPro" id="IPR011701">
    <property type="entry name" value="MFS"/>
</dbReference>
<feature type="transmembrane region" description="Helical" evidence="5">
    <location>
        <begin position="12"/>
        <end position="33"/>
    </location>
</feature>
<evidence type="ECO:0000256" key="4">
    <source>
        <dbReference type="SAM" id="MobiDB-lite"/>
    </source>
</evidence>
<feature type="transmembrane region" description="Helical" evidence="5">
    <location>
        <begin position="360"/>
        <end position="379"/>
    </location>
</feature>
<evidence type="ECO:0000259" key="6">
    <source>
        <dbReference type="PROSITE" id="PS50850"/>
    </source>
</evidence>
<dbReference type="RefSeq" id="WP_019459620.1">
    <property type="nucleotide sequence ID" value="NZ_CP034902.1"/>
</dbReference>
<dbReference type="CDD" id="cd17477">
    <property type="entry name" value="MFS_YcaD_like"/>
    <property type="match status" value="1"/>
</dbReference>
<feature type="region of interest" description="Disordered" evidence="4">
    <location>
        <begin position="390"/>
        <end position="424"/>
    </location>
</feature>
<feature type="transmembrane region" description="Helical" evidence="5">
    <location>
        <begin position="101"/>
        <end position="123"/>
    </location>
</feature>
<gene>
    <name evidence="7" type="primary">ycaD_1</name>
    <name evidence="7" type="ORF">NCTC13291_00490</name>
</gene>
<dbReference type="InterPro" id="IPR047200">
    <property type="entry name" value="MFS_YcaD-like"/>
</dbReference>
<dbReference type="EMBL" id="UGVN01000001">
    <property type="protein sequence ID" value="SUE38077.1"/>
    <property type="molecule type" value="Genomic_DNA"/>
</dbReference>
<feature type="transmembrane region" description="Helical" evidence="5">
    <location>
        <begin position="294"/>
        <end position="315"/>
    </location>
</feature>
<feature type="transmembrane region" description="Helical" evidence="5">
    <location>
        <begin position="236"/>
        <end position="256"/>
    </location>
</feature>
<sequence>MVTTAPPLLRPVGALLLSVVLLMLGNGPLTTLISLRLNAAGASPTLTGLVATAYFLGLTLGALQAFRVILRVGHIRAFAVFASTVSATGLVYALWQNAALWALVRLVDGFCMAGLFICIESWLNDRAEPARRGALLAAYMVCVYGAQAAGQGLLNIGGAGDLRPFLLLSILMGLSVLPISMTSKSPTALPDVASLSLRQLYRISPLGMVGTVTSGLLLGAVYALAPLFARGSGLDLAGTTLFMTALILGGMALQWPLGRLSDRFDRRLVILGTLAALTASSILVLLAAPHGTAWLLTTGALFGGLVFALYPLCVSHTNDWLGAGDRVAASGGLVLAYSFGAAAGPVLASTGMSLVGRSGLFLYAGLVSLACLGFGLWRLTARATLPAEQQHPYQGLPGTTPAVAPLHPMAEGENEAEKEATGAG</sequence>
<feature type="transmembrane region" description="Helical" evidence="5">
    <location>
        <begin position="135"/>
        <end position="156"/>
    </location>
</feature>
<dbReference type="InterPro" id="IPR036259">
    <property type="entry name" value="MFS_trans_sf"/>
</dbReference>
<dbReference type="SUPFAM" id="SSF103473">
    <property type="entry name" value="MFS general substrate transporter"/>
    <property type="match status" value="1"/>
</dbReference>
<accession>A0A379MYC6</accession>
<evidence type="ECO:0000256" key="2">
    <source>
        <dbReference type="ARBA" id="ARBA00022989"/>
    </source>
</evidence>
<dbReference type="Gene3D" id="1.20.1250.20">
    <property type="entry name" value="MFS general substrate transporter like domains"/>
    <property type="match status" value="2"/>
</dbReference>
<feature type="transmembrane region" description="Helical" evidence="5">
    <location>
        <begin position="268"/>
        <end position="288"/>
    </location>
</feature>
<dbReference type="AlphaFoldDB" id="A0A379MYC6"/>
<evidence type="ECO:0000256" key="1">
    <source>
        <dbReference type="ARBA" id="ARBA00022692"/>
    </source>
</evidence>
<keyword evidence="1 5" id="KW-0812">Transmembrane</keyword>
<evidence type="ECO:0000256" key="5">
    <source>
        <dbReference type="SAM" id="Phobius"/>
    </source>
</evidence>
<dbReference type="Proteomes" id="UP000254919">
    <property type="component" value="Unassembled WGS sequence"/>
</dbReference>
<dbReference type="GO" id="GO:0005886">
    <property type="term" value="C:plasma membrane"/>
    <property type="evidence" value="ECO:0007669"/>
    <property type="project" value="TreeGrafter"/>
</dbReference>
<dbReference type="InterPro" id="IPR020846">
    <property type="entry name" value="MFS_dom"/>
</dbReference>
<dbReference type="Pfam" id="PF07690">
    <property type="entry name" value="MFS_1"/>
    <property type="match status" value="1"/>
</dbReference>
<keyword evidence="2 5" id="KW-1133">Transmembrane helix</keyword>
<feature type="transmembrane region" description="Helical" evidence="5">
    <location>
        <begin position="162"/>
        <end position="182"/>
    </location>
</feature>
<feature type="domain" description="Major facilitator superfamily (MFS) profile" evidence="6">
    <location>
        <begin position="203"/>
        <end position="424"/>
    </location>
</feature>
<feature type="compositionally biased region" description="Basic and acidic residues" evidence="4">
    <location>
        <begin position="415"/>
        <end position="424"/>
    </location>
</feature>
<dbReference type="PANTHER" id="PTHR23521:SF3">
    <property type="entry name" value="MFS TRANSPORTER"/>
    <property type="match status" value="1"/>
</dbReference>
<dbReference type="PROSITE" id="PS50850">
    <property type="entry name" value="MFS"/>
    <property type="match status" value="1"/>
</dbReference>
<feature type="transmembrane region" description="Helical" evidence="5">
    <location>
        <begin position="203"/>
        <end position="224"/>
    </location>
</feature>
<feature type="transmembrane region" description="Helical" evidence="5">
    <location>
        <begin position="327"/>
        <end position="348"/>
    </location>
</feature>
<feature type="transmembrane region" description="Helical" evidence="5">
    <location>
        <begin position="75"/>
        <end position="95"/>
    </location>
</feature>
<dbReference type="GO" id="GO:0022857">
    <property type="term" value="F:transmembrane transporter activity"/>
    <property type="evidence" value="ECO:0007669"/>
    <property type="project" value="InterPro"/>
</dbReference>
<reference evidence="7 8" key="1">
    <citation type="submission" date="2018-06" db="EMBL/GenBank/DDBJ databases">
        <authorList>
            <consortium name="Pathogen Informatics"/>
            <person name="Doyle S."/>
        </authorList>
    </citation>
    <scope>NUCLEOTIDE SEQUENCE [LARGE SCALE GENOMIC DNA]</scope>
    <source>
        <strain evidence="7 8">NCTC13291</strain>
    </source>
</reference>
<keyword evidence="3 5" id="KW-0472">Membrane</keyword>
<name>A0A379MYC6_9PROT</name>
<evidence type="ECO:0000256" key="3">
    <source>
        <dbReference type="ARBA" id="ARBA00023136"/>
    </source>
</evidence>
<dbReference type="PANTHER" id="PTHR23521">
    <property type="entry name" value="TRANSPORTER MFS SUPERFAMILY"/>
    <property type="match status" value="1"/>
</dbReference>
<evidence type="ECO:0000313" key="7">
    <source>
        <dbReference type="EMBL" id="SUE38077.1"/>
    </source>
</evidence>
<feature type="transmembrane region" description="Helical" evidence="5">
    <location>
        <begin position="45"/>
        <end position="63"/>
    </location>
</feature>
<protein>
    <submittedName>
        <fullName evidence="7">Uncharacterized MFS-type transporter ycaD</fullName>
    </submittedName>
</protein>
<evidence type="ECO:0000313" key="8">
    <source>
        <dbReference type="Proteomes" id="UP000254919"/>
    </source>
</evidence>
<organism evidence="7 8">
    <name type="scientific">Roseomonas mucosa</name>
    <dbReference type="NCBI Taxonomy" id="207340"/>
    <lineage>
        <taxon>Bacteria</taxon>
        <taxon>Pseudomonadati</taxon>
        <taxon>Pseudomonadota</taxon>
        <taxon>Alphaproteobacteria</taxon>
        <taxon>Acetobacterales</taxon>
        <taxon>Roseomonadaceae</taxon>
        <taxon>Roseomonas</taxon>
    </lineage>
</organism>
<proteinExistence type="predicted"/>